<keyword evidence="5" id="KW-1185">Reference proteome</keyword>
<evidence type="ECO:0000313" key="4">
    <source>
        <dbReference type="EMBL" id="KAK7891300.1"/>
    </source>
</evidence>
<dbReference type="SUPFAM" id="SSF117281">
    <property type="entry name" value="Kelch motif"/>
    <property type="match status" value="1"/>
</dbReference>
<dbReference type="InterPro" id="IPR000210">
    <property type="entry name" value="BTB/POZ_dom"/>
</dbReference>
<dbReference type="InterPro" id="IPR052392">
    <property type="entry name" value="Kelch-BTB_domain-containing"/>
</dbReference>
<protein>
    <recommendedName>
        <fullName evidence="3">BTB domain-containing protein</fullName>
    </recommendedName>
</protein>
<dbReference type="Pfam" id="PF01344">
    <property type="entry name" value="Kelch_1"/>
    <property type="match status" value="2"/>
</dbReference>
<dbReference type="AlphaFoldDB" id="A0AAW0NEV1"/>
<dbReference type="SUPFAM" id="SSF54695">
    <property type="entry name" value="POZ domain"/>
    <property type="match status" value="1"/>
</dbReference>
<sequence>MSFKNIASIFWKSHTRHVFKEFNRGDIPSKLTVVVGDSCFLEEKTLLIQSCDYFRALYRSGMKECYQEKIQLHCLQARGFVIALAVLRGDRPILDADDIVEAIECASFLQISPLTKYLSDIINSDNCLLVCHTASTYGLMELYYKAAQFVRDTYNDLALELRKTLPTELVSYIESLTPSTFIAVGAHVTCADEKTIHAASRTVCYLDEIANRWEVLTDLPLAASTSLAGVTVLDNMLYIVGGVHGVRKEVVDVSFCFDVAKNTWNEIASPNQLRYNFSLIGLDGKLYAIGGEYNRVAMSSVESYNVDKNTWSLLLIYLDLEQELRAPKL</sequence>
<evidence type="ECO:0000256" key="2">
    <source>
        <dbReference type="ARBA" id="ARBA00022737"/>
    </source>
</evidence>
<evidence type="ECO:0000313" key="5">
    <source>
        <dbReference type="Proteomes" id="UP001460270"/>
    </source>
</evidence>
<dbReference type="InterPro" id="IPR011333">
    <property type="entry name" value="SKP1/BTB/POZ_sf"/>
</dbReference>
<reference evidence="5" key="1">
    <citation type="submission" date="2024-04" db="EMBL/GenBank/DDBJ databases">
        <title>Salinicola lusitanus LLJ914,a marine bacterium isolated from the Okinawa Trough.</title>
        <authorList>
            <person name="Li J."/>
        </authorList>
    </citation>
    <scope>NUCLEOTIDE SEQUENCE [LARGE SCALE GENOMIC DNA]</scope>
</reference>
<comment type="caution">
    <text evidence="4">The sequence shown here is derived from an EMBL/GenBank/DDBJ whole genome shotgun (WGS) entry which is preliminary data.</text>
</comment>
<dbReference type="PANTHER" id="PTHR46375">
    <property type="entry name" value="KELCH REPEAT AND BTB DOMAIN-CONTAINING PROTEIN 13-RELATED"/>
    <property type="match status" value="1"/>
</dbReference>
<dbReference type="InterPro" id="IPR015915">
    <property type="entry name" value="Kelch-typ_b-propeller"/>
</dbReference>
<dbReference type="PANTHER" id="PTHR46375:SF5">
    <property type="entry name" value="KELCH REPEAT AND BTB DOMAIN-CONTAINING PROTEIN 13-RELATED"/>
    <property type="match status" value="1"/>
</dbReference>
<keyword evidence="1" id="KW-0880">Kelch repeat</keyword>
<dbReference type="Pfam" id="PF00651">
    <property type="entry name" value="BTB"/>
    <property type="match status" value="1"/>
</dbReference>
<organism evidence="4 5">
    <name type="scientific">Mugilogobius chulae</name>
    <name type="common">yellowstripe goby</name>
    <dbReference type="NCBI Taxonomy" id="88201"/>
    <lineage>
        <taxon>Eukaryota</taxon>
        <taxon>Metazoa</taxon>
        <taxon>Chordata</taxon>
        <taxon>Craniata</taxon>
        <taxon>Vertebrata</taxon>
        <taxon>Euteleostomi</taxon>
        <taxon>Actinopterygii</taxon>
        <taxon>Neopterygii</taxon>
        <taxon>Teleostei</taxon>
        <taxon>Neoteleostei</taxon>
        <taxon>Acanthomorphata</taxon>
        <taxon>Gobiaria</taxon>
        <taxon>Gobiiformes</taxon>
        <taxon>Gobioidei</taxon>
        <taxon>Gobiidae</taxon>
        <taxon>Gobionellinae</taxon>
        <taxon>Mugilogobius</taxon>
    </lineage>
</organism>
<gene>
    <name evidence="4" type="ORF">WMY93_023263</name>
</gene>
<accession>A0AAW0NEV1</accession>
<dbReference type="Gene3D" id="3.30.710.10">
    <property type="entry name" value="Potassium Channel Kv1.1, Chain A"/>
    <property type="match status" value="1"/>
</dbReference>
<keyword evidence="2" id="KW-0677">Repeat</keyword>
<name>A0AAW0NEV1_9GOBI</name>
<feature type="domain" description="BTB" evidence="3">
    <location>
        <begin position="29"/>
        <end position="126"/>
    </location>
</feature>
<proteinExistence type="predicted"/>
<evidence type="ECO:0000259" key="3">
    <source>
        <dbReference type="SMART" id="SM00225"/>
    </source>
</evidence>
<evidence type="ECO:0000256" key="1">
    <source>
        <dbReference type="ARBA" id="ARBA00022441"/>
    </source>
</evidence>
<dbReference type="SMART" id="SM00225">
    <property type="entry name" value="BTB"/>
    <property type="match status" value="1"/>
</dbReference>
<dbReference type="Proteomes" id="UP001460270">
    <property type="component" value="Unassembled WGS sequence"/>
</dbReference>
<dbReference type="InterPro" id="IPR006652">
    <property type="entry name" value="Kelch_1"/>
</dbReference>
<dbReference type="Gene3D" id="2.120.10.80">
    <property type="entry name" value="Kelch-type beta propeller"/>
    <property type="match status" value="1"/>
</dbReference>
<dbReference type="EMBL" id="JBBPFD010000017">
    <property type="protein sequence ID" value="KAK7891300.1"/>
    <property type="molecule type" value="Genomic_DNA"/>
</dbReference>